<evidence type="ECO:0000313" key="2">
    <source>
        <dbReference type="Proteomes" id="UP000092932"/>
    </source>
</evidence>
<dbReference type="KEGG" id="ado:A6F68_01054"/>
<dbReference type="Proteomes" id="UP000092932">
    <property type="component" value="Chromosome"/>
</dbReference>
<protein>
    <submittedName>
        <fullName evidence="1">Uncharacterized protein</fullName>
    </submittedName>
</protein>
<proteinExistence type="predicted"/>
<dbReference type="AlphaFoldDB" id="A0A1B2ABZ6"/>
<evidence type="ECO:0000313" key="1">
    <source>
        <dbReference type="EMBL" id="ANY19575.1"/>
    </source>
</evidence>
<reference evidence="1 2" key="1">
    <citation type="submission" date="2016-07" db="EMBL/GenBank/DDBJ databases">
        <title>Complete genome sequence of Altererythrobacter dongtanensis KCTC 22672, a type strain with esterase isolated from tidal flat.</title>
        <authorList>
            <person name="Cheng H."/>
            <person name="Wu Y.-H."/>
            <person name="Zhou P."/>
            <person name="Huo Y.-Y."/>
            <person name="Wang C.-S."/>
            <person name="Xu X.-W."/>
        </authorList>
    </citation>
    <scope>NUCLEOTIDE SEQUENCE [LARGE SCALE GENOMIC DNA]</scope>
    <source>
        <strain evidence="1 2">KCTC 22672</strain>
    </source>
</reference>
<gene>
    <name evidence="1" type="ORF">A6F68_01054</name>
</gene>
<organism evidence="1 2">
    <name type="scientific">Tsuneonella dongtanensis</name>
    <dbReference type="NCBI Taxonomy" id="692370"/>
    <lineage>
        <taxon>Bacteria</taxon>
        <taxon>Pseudomonadati</taxon>
        <taxon>Pseudomonadota</taxon>
        <taxon>Alphaproteobacteria</taxon>
        <taxon>Sphingomonadales</taxon>
        <taxon>Erythrobacteraceae</taxon>
        <taxon>Tsuneonella</taxon>
    </lineage>
</organism>
<accession>A0A1B2ABZ6</accession>
<dbReference type="STRING" id="692370.A6F68_01054"/>
<keyword evidence="2" id="KW-1185">Reference proteome</keyword>
<dbReference type="EMBL" id="CP016591">
    <property type="protein sequence ID" value="ANY19575.1"/>
    <property type="molecule type" value="Genomic_DNA"/>
</dbReference>
<sequence length="102" mass="11169">MADTPTTAPAAAWATSMNTLAALNQRLDQVPPHEVDQIERQIAAIHDDLLDTPAPHLAAVAAKLNMLWEAKMHGLDKESEERRLILEDLEGLVLAQRELLGA</sequence>
<name>A0A1B2ABZ6_9SPHN</name>